<dbReference type="Pfam" id="PF00091">
    <property type="entry name" value="Tubulin"/>
    <property type="match status" value="1"/>
</dbReference>
<comment type="similarity">
    <text evidence="1 5 7">Belongs to the FtsZ family.</text>
</comment>
<evidence type="ECO:0000256" key="6">
    <source>
        <dbReference type="NCBIfam" id="TIGR00065"/>
    </source>
</evidence>
<feature type="compositionally biased region" description="Basic and acidic residues" evidence="8">
    <location>
        <begin position="398"/>
        <end position="413"/>
    </location>
</feature>
<feature type="region of interest" description="Disordered" evidence="8">
    <location>
        <begin position="315"/>
        <end position="422"/>
    </location>
</feature>
<keyword evidence="5 7" id="KW-0132">Cell division</keyword>
<feature type="domain" description="Tubulin/FtsZ 2-layer sandwich" evidence="10">
    <location>
        <begin position="207"/>
        <end position="322"/>
    </location>
</feature>
<protein>
    <recommendedName>
        <fullName evidence="5 6">Cell division protein FtsZ</fullName>
    </recommendedName>
</protein>
<gene>
    <name evidence="5 11" type="primary">ftsZ</name>
    <name evidence="11" type="ORF">FRC54_02190</name>
</gene>
<dbReference type="PANTHER" id="PTHR30314">
    <property type="entry name" value="CELL DIVISION PROTEIN FTSZ-RELATED"/>
    <property type="match status" value="1"/>
</dbReference>
<dbReference type="PANTHER" id="PTHR30314:SF3">
    <property type="entry name" value="MITOCHONDRIAL DIVISION PROTEIN FSZA"/>
    <property type="match status" value="1"/>
</dbReference>
<dbReference type="Proteomes" id="UP000460257">
    <property type="component" value="Unassembled WGS sequence"/>
</dbReference>
<dbReference type="GO" id="GO:0000917">
    <property type="term" value="P:division septum assembly"/>
    <property type="evidence" value="ECO:0007669"/>
    <property type="project" value="UniProtKB-KW"/>
</dbReference>
<evidence type="ECO:0000256" key="8">
    <source>
        <dbReference type="SAM" id="MobiDB-lite"/>
    </source>
</evidence>
<dbReference type="GO" id="GO:0043093">
    <property type="term" value="P:FtsZ-dependent cytokinesis"/>
    <property type="evidence" value="ECO:0007669"/>
    <property type="project" value="UniProtKB-UniRule"/>
</dbReference>
<name>A0A6N7IXR7_9FIRM</name>
<dbReference type="InterPro" id="IPR008280">
    <property type="entry name" value="Tub_FtsZ_C"/>
</dbReference>
<proteinExistence type="inferred from homology"/>
<feature type="region of interest" description="Disordered" evidence="8">
    <location>
        <begin position="66"/>
        <end position="85"/>
    </location>
</feature>
<evidence type="ECO:0000256" key="5">
    <source>
        <dbReference type="HAMAP-Rule" id="MF_00909"/>
    </source>
</evidence>
<dbReference type="SMART" id="SM00865">
    <property type="entry name" value="Tubulin_C"/>
    <property type="match status" value="1"/>
</dbReference>
<dbReference type="Gene3D" id="3.30.1330.20">
    <property type="entry name" value="Tubulin/FtsZ, C-terminal domain"/>
    <property type="match status" value="1"/>
</dbReference>
<evidence type="ECO:0000313" key="11">
    <source>
        <dbReference type="EMBL" id="MQN00790.1"/>
    </source>
</evidence>
<feature type="binding site" evidence="5">
    <location>
        <position position="143"/>
    </location>
    <ligand>
        <name>GTP</name>
        <dbReference type="ChEBI" id="CHEBI:37565"/>
    </ligand>
</feature>
<feature type="compositionally biased region" description="Basic and acidic residues" evidence="8">
    <location>
        <begin position="364"/>
        <end position="375"/>
    </location>
</feature>
<evidence type="ECO:0000256" key="7">
    <source>
        <dbReference type="RuleBase" id="RU000631"/>
    </source>
</evidence>
<evidence type="ECO:0000256" key="4">
    <source>
        <dbReference type="ARBA" id="ARBA00023210"/>
    </source>
</evidence>
<dbReference type="GO" id="GO:0032153">
    <property type="term" value="C:cell division site"/>
    <property type="evidence" value="ECO:0007669"/>
    <property type="project" value="UniProtKB-UniRule"/>
</dbReference>
<dbReference type="GO" id="GO:0005525">
    <property type="term" value="F:GTP binding"/>
    <property type="evidence" value="ECO:0007669"/>
    <property type="project" value="UniProtKB-UniRule"/>
</dbReference>
<comment type="caution">
    <text evidence="11">The sequence shown here is derived from an EMBL/GenBank/DDBJ whole genome shotgun (WGS) entry which is preliminary data.</text>
</comment>
<feature type="binding site" evidence="5">
    <location>
        <position position="139"/>
    </location>
    <ligand>
        <name>GTP</name>
        <dbReference type="ChEBI" id="CHEBI:37565"/>
    </ligand>
</feature>
<dbReference type="HAMAP" id="MF_00909">
    <property type="entry name" value="FtsZ"/>
    <property type="match status" value="1"/>
</dbReference>
<dbReference type="Pfam" id="PF12327">
    <property type="entry name" value="FtsZ_C"/>
    <property type="match status" value="1"/>
</dbReference>
<dbReference type="InterPro" id="IPR045061">
    <property type="entry name" value="FtsZ/CetZ"/>
</dbReference>
<dbReference type="InterPro" id="IPR003008">
    <property type="entry name" value="Tubulin_FtsZ_GTPase"/>
</dbReference>
<feature type="compositionally biased region" description="Low complexity" evidence="8">
    <location>
        <begin position="377"/>
        <end position="392"/>
    </location>
</feature>
<dbReference type="EMBL" id="VOGC01000002">
    <property type="protein sequence ID" value="MQN00790.1"/>
    <property type="molecule type" value="Genomic_DNA"/>
</dbReference>
<feature type="compositionally biased region" description="Low complexity" evidence="8">
    <location>
        <begin position="348"/>
        <end position="363"/>
    </location>
</feature>
<dbReference type="PRINTS" id="PR00423">
    <property type="entry name" value="CELLDVISFTSZ"/>
</dbReference>
<dbReference type="SMART" id="SM00864">
    <property type="entry name" value="Tubulin"/>
    <property type="match status" value="1"/>
</dbReference>
<evidence type="ECO:0000313" key="12">
    <source>
        <dbReference type="Proteomes" id="UP000460257"/>
    </source>
</evidence>
<evidence type="ECO:0000256" key="1">
    <source>
        <dbReference type="ARBA" id="ARBA00009690"/>
    </source>
</evidence>
<dbReference type="InterPro" id="IPR024757">
    <property type="entry name" value="FtsZ_C"/>
</dbReference>
<organism evidence="11 12">
    <name type="scientific">Candidatus Weimeria bifida</name>
    <dbReference type="NCBI Taxonomy" id="2599074"/>
    <lineage>
        <taxon>Bacteria</taxon>
        <taxon>Bacillati</taxon>
        <taxon>Bacillota</taxon>
        <taxon>Clostridia</taxon>
        <taxon>Lachnospirales</taxon>
        <taxon>Lachnospiraceae</taxon>
        <taxon>Candidatus Weimeria</taxon>
    </lineage>
</organism>
<keyword evidence="3 5" id="KW-0342">GTP-binding</keyword>
<comment type="subcellular location">
    <subcellularLocation>
        <location evidence="5">Cytoplasm</location>
    </subcellularLocation>
    <text evidence="5">Assembles at midcell at the inner surface of the cytoplasmic membrane.</text>
</comment>
<keyword evidence="2 5" id="KW-0547">Nucleotide-binding</keyword>
<dbReference type="SUPFAM" id="SSF52490">
    <property type="entry name" value="Tubulin nucleotide-binding domain-like"/>
    <property type="match status" value="1"/>
</dbReference>
<dbReference type="GO" id="GO:0005737">
    <property type="term" value="C:cytoplasm"/>
    <property type="evidence" value="ECO:0007669"/>
    <property type="project" value="UniProtKB-SubCell"/>
</dbReference>
<feature type="binding site" evidence="5">
    <location>
        <position position="187"/>
    </location>
    <ligand>
        <name>GTP</name>
        <dbReference type="ChEBI" id="CHEBI:37565"/>
    </ligand>
</feature>
<feature type="domain" description="Tubulin/FtsZ GTPase" evidence="9">
    <location>
        <begin position="13"/>
        <end position="205"/>
    </location>
</feature>
<keyword evidence="5 7" id="KW-0131">Cell cycle</keyword>
<dbReference type="CDD" id="cd02201">
    <property type="entry name" value="FtsZ_type1"/>
    <property type="match status" value="1"/>
</dbReference>
<dbReference type="PROSITE" id="PS01134">
    <property type="entry name" value="FTSZ_1"/>
    <property type="match status" value="1"/>
</dbReference>
<dbReference type="InterPro" id="IPR000158">
    <property type="entry name" value="Cell_div_FtsZ"/>
</dbReference>
<dbReference type="InterPro" id="IPR037103">
    <property type="entry name" value="Tubulin/FtsZ-like_C"/>
</dbReference>
<sequence>MYVDAPTQQEGAKILVIGVGGGGNNAINRMVEVGINGVDFLGVNTDMQVLQRCKAPNHLQIGEKLTKGLGAGGKPEEGQKAAEESAEDITSAVKGYDMVFVTCGMGGGTGTGASPVIAKIAKEMGILTVAIVTKPFTFEARVRMENAIGGIEKLRDNVDTLIVIPNDKLLGIVDRRTSFRDAMKVADEVLQQAVRGITSIIYTPMDINLDFRDVRNVMEDKGLAHIGIGEGQGDDKAKQAVQQAVSSPLLETDIAGASDVLVSISGDITLYDVNDIQEYIVEKVGDQANVIMGELTDEEMTDEIRVTVIATGLAEDQKKNNPAGPQKDENGRMKFPPYTPPTPPVSHPSPAAQAQARAAQQSSKEMEEMLNRIKNDSPVTPSHSTSQTQTSGGFTGMRRPEPPKSSVQERDIQIPDFLKNKQ</sequence>
<evidence type="ECO:0000256" key="2">
    <source>
        <dbReference type="ARBA" id="ARBA00022741"/>
    </source>
</evidence>
<feature type="binding site" evidence="5">
    <location>
        <begin position="108"/>
        <end position="110"/>
    </location>
    <ligand>
        <name>GTP</name>
        <dbReference type="ChEBI" id="CHEBI:37565"/>
    </ligand>
</feature>
<dbReference type="PROSITE" id="PS01135">
    <property type="entry name" value="FTSZ_2"/>
    <property type="match status" value="1"/>
</dbReference>
<keyword evidence="5" id="KW-0963">Cytoplasm</keyword>
<reference evidence="11" key="1">
    <citation type="journal article" date="2020" name="Appl. Environ. Microbiol.">
        <title>Medium-Chain Fatty Acid Synthesis by 'Candidatus Weimeria bifida' gen. nov., sp. nov., and 'Candidatus Pseudoramibacter fermentans' sp. nov.</title>
        <authorList>
            <person name="Scarborough M.J."/>
            <person name="Myers K.S."/>
            <person name="Donohue T.J."/>
            <person name="Noguera D.R."/>
        </authorList>
    </citation>
    <scope>NUCLEOTIDE SEQUENCE</scope>
    <source>
        <strain evidence="11">LCO1.1</strain>
    </source>
</reference>
<dbReference type="NCBIfam" id="TIGR00065">
    <property type="entry name" value="ftsZ"/>
    <property type="match status" value="1"/>
</dbReference>
<dbReference type="InterPro" id="IPR036525">
    <property type="entry name" value="Tubulin/FtsZ_GTPase_sf"/>
</dbReference>
<feature type="compositionally biased region" description="Basic and acidic residues" evidence="8">
    <location>
        <begin position="74"/>
        <end position="83"/>
    </location>
</feature>
<evidence type="ECO:0000256" key="3">
    <source>
        <dbReference type="ARBA" id="ARBA00023134"/>
    </source>
</evidence>
<dbReference type="AlphaFoldDB" id="A0A6N7IXR7"/>
<dbReference type="InterPro" id="IPR018316">
    <property type="entry name" value="Tubulin/FtsZ_2-layer-sand-dom"/>
</dbReference>
<comment type="function">
    <text evidence="5 7">Essential cell division protein that forms a contractile ring structure (Z ring) at the future cell division site. The regulation of the ring assembly controls the timing and the location of cell division. One of the functions of the FtsZ ring is to recruit other cell division proteins to the septum to produce a new cell wall between the dividing cells. Binds GTP and shows GTPase activity.</text>
</comment>
<evidence type="ECO:0000259" key="9">
    <source>
        <dbReference type="SMART" id="SM00864"/>
    </source>
</evidence>
<dbReference type="InterPro" id="IPR020805">
    <property type="entry name" value="Cell_div_FtsZ_CS"/>
</dbReference>
<keyword evidence="4 5" id="KW-0717">Septation</keyword>
<keyword evidence="12" id="KW-1185">Reference proteome</keyword>
<feature type="binding site" evidence="5">
    <location>
        <begin position="21"/>
        <end position="25"/>
    </location>
    <ligand>
        <name>GTP</name>
        <dbReference type="ChEBI" id="CHEBI:37565"/>
    </ligand>
</feature>
<dbReference type="FunFam" id="3.40.50.1440:FF:000001">
    <property type="entry name" value="Cell division protein FtsZ"/>
    <property type="match status" value="1"/>
</dbReference>
<dbReference type="GO" id="GO:0051258">
    <property type="term" value="P:protein polymerization"/>
    <property type="evidence" value="ECO:0007669"/>
    <property type="project" value="UniProtKB-UniRule"/>
</dbReference>
<feature type="compositionally biased region" description="Pro residues" evidence="8">
    <location>
        <begin position="337"/>
        <end position="347"/>
    </location>
</feature>
<comment type="subunit">
    <text evidence="5">Homodimer. Polymerizes to form a dynamic ring structure in a strictly GTP-dependent manner. Interacts directly with several other division proteins.</text>
</comment>
<dbReference type="GO" id="GO:0003924">
    <property type="term" value="F:GTPase activity"/>
    <property type="evidence" value="ECO:0007669"/>
    <property type="project" value="UniProtKB-UniRule"/>
</dbReference>
<dbReference type="SUPFAM" id="SSF55307">
    <property type="entry name" value="Tubulin C-terminal domain-like"/>
    <property type="match status" value="1"/>
</dbReference>
<accession>A0A6N7IXR7</accession>
<evidence type="ECO:0000259" key="10">
    <source>
        <dbReference type="SMART" id="SM00865"/>
    </source>
</evidence>
<dbReference type="Gene3D" id="3.40.50.1440">
    <property type="entry name" value="Tubulin/FtsZ, GTPase domain"/>
    <property type="match status" value="1"/>
</dbReference>